<accession>A0AAD4SIE3</accession>
<dbReference type="Proteomes" id="UP001202328">
    <property type="component" value="Unassembled WGS sequence"/>
</dbReference>
<name>A0AAD4SIE3_9MAGN</name>
<dbReference type="EMBL" id="JAJJMB010010439">
    <property type="protein sequence ID" value="KAI3908852.1"/>
    <property type="molecule type" value="Genomic_DNA"/>
</dbReference>
<keyword evidence="2" id="KW-1185">Reference proteome</keyword>
<proteinExistence type="predicted"/>
<evidence type="ECO:0000313" key="1">
    <source>
        <dbReference type="EMBL" id="KAI3908852.1"/>
    </source>
</evidence>
<sequence>MSIKGSSSVGFLKHDGSLGEETKISALISHQHHYILKHPPDYADVKHSPLQERDVLSSRSCIYKIVKYQFR</sequence>
<organism evidence="1 2">
    <name type="scientific">Papaver atlanticum</name>
    <dbReference type="NCBI Taxonomy" id="357466"/>
    <lineage>
        <taxon>Eukaryota</taxon>
        <taxon>Viridiplantae</taxon>
        <taxon>Streptophyta</taxon>
        <taxon>Embryophyta</taxon>
        <taxon>Tracheophyta</taxon>
        <taxon>Spermatophyta</taxon>
        <taxon>Magnoliopsida</taxon>
        <taxon>Ranunculales</taxon>
        <taxon>Papaveraceae</taxon>
        <taxon>Papaveroideae</taxon>
        <taxon>Papaver</taxon>
    </lineage>
</organism>
<reference evidence="1" key="1">
    <citation type="submission" date="2022-04" db="EMBL/GenBank/DDBJ databases">
        <title>A functionally conserved STORR gene fusion in Papaver species that diverged 16.8 million years ago.</title>
        <authorList>
            <person name="Catania T."/>
        </authorList>
    </citation>
    <scope>NUCLEOTIDE SEQUENCE</scope>
    <source>
        <strain evidence="1">S-188037</strain>
    </source>
</reference>
<comment type="caution">
    <text evidence="1">The sequence shown here is derived from an EMBL/GenBank/DDBJ whole genome shotgun (WGS) entry which is preliminary data.</text>
</comment>
<gene>
    <name evidence="1" type="ORF">MKW98_029402</name>
</gene>
<dbReference type="AlphaFoldDB" id="A0AAD4SIE3"/>
<evidence type="ECO:0000313" key="2">
    <source>
        <dbReference type="Proteomes" id="UP001202328"/>
    </source>
</evidence>
<protein>
    <submittedName>
        <fullName evidence="1">Uncharacterized protein</fullName>
    </submittedName>
</protein>